<comment type="caution">
    <text evidence="1">The sequence shown here is derived from an EMBL/GenBank/DDBJ whole genome shotgun (WGS) entry which is preliminary data.</text>
</comment>
<sequence length="64" mass="7779">MRHKFYHGRTSKVWNATKHAIGVDVNKQVGNRIIRKRIHVRVEHVLPSRCIEEFRERKKKNDQF</sequence>
<proteinExistence type="predicted"/>
<reference evidence="2" key="1">
    <citation type="journal article" date="2022" name="Nat. Commun.">
        <title>Chromosome evolution and the genetic basis of agronomically important traits in greater yam.</title>
        <authorList>
            <person name="Bredeson J.V."/>
            <person name="Lyons J.B."/>
            <person name="Oniyinde I.O."/>
            <person name="Okereke N.R."/>
            <person name="Kolade O."/>
            <person name="Nnabue I."/>
            <person name="Nwadili C.O."/>
            <person name="Hribova E."/>
            <person name="Parker M."/>
            <person name="Nwogha J."/>
            <person name="Shu S."/>
            <person name="Carlson J."/>
            <person name="Kariba R."/>
            <person name="Muthemba S."/>
            <person name="Knop K."/>
            <person name="Barton G.J."/>
            <person name="Sherwood A.V."/>
            <person name="Lopez-Montes A."/>
            <person name="Asiedu R."/>
            <person name="Jamnadass R."/>
            <person name="Muchugi A."/>
            <person name="Goodstein D."/>
            <person name="Egesi C.N."/>
            <person name="Featherston J."/>
            <person name="Asfaw A."/>
            <person name="Simpson G.G."/>
            <person name="Dolezel J."/>
            <person name="Hendre P.S."/>
            <person name="Van Deynze A."/>
            <person name="Kumar P.L."/>
            <person name="Obidiegwu J.E."/>
            <person name="Bhattacharjee R."/>
            <person name="Rokhsar D.S."/>
        </authorList>
    </citation>
    <scope>NUCLEOTIDE SEQUENCE [LARGE SCALE GENOMIC DNA]</scope>
    <source>
        <strain evidence="2">cv. TDa95/00328</strain>
    </source>
</reference>
<keyword evidence="1" id="KW-0689">Ribosomal protein</keyword>
<dbReference type="Proteomes" id="UP000827976">
    <property type="component" value="Chromosome 9"/>
</dbReference>
<dbReference type="EMBL" id="CM037019">
    <property type="protein sequence ID" value="KAH7671701.1"/>
    <property type="molecule type" value="Genomic_DNA"/>
</dbReference>
<keyword evidence="1" id="KW-0687">Ribonucleoprotein</keyword>
<keyword evidence="2" id="KW-1185">Reference proteome</keyword>
<protein>
    <submittedName>
        <fullName evidence="1">Ribosomal protein L21e protein</fullName>
    </submittedName>
</protein>
<gene>
    <name evidence="1" type="ORF">IHE45_09G004800</name>
</gene>
<organism evidence="1 2">
    <name type="scientific">Dioscorea alata</name>
    <name type="common">Purple yam</name>
    <dbReference type="NCBI Taxonomy" id="55571"/>
    <lineage>
        <taxon>Eukaryota</taxon>
        <taxon>Viridiplantae</taxon>
        <taxon>Streptophyta</taxon>
        <taxon>Embryophyta</taxon>
        <taxon>Tracheophyta</taxon>
        <taxon>Spermatophyta</taxon>
        <taxon>Magnoliopsida</taxon>
        <taxon>Liliopsida</taxon>
        <taxon>Dioscoreales</taxon>
        <taxon>Dioscoreaceae</taxon>
        <taxon>Dioscorea</taxon>
    </lineage>
</organism>
<accession>A0ACB7VD87</accession>
<name>A0ACB7VD87_DIOAL</name>
<evidence type="ECO:0000313" key="1">
    <source>
        <dbReference type="EMBL" id="KAH7671701.1"/>
    </source>
</evidence>
<evidence type="ECO:0000313" key="2">
    <source>
        <dbReference type="Proteomes" id="UP000827976"/>
    </source>
</evidence>